<dbReference type="SUPFAM" id="SSF75304">
    <property type="entry name" value="Amidase signature (AS) enzymes"/>
    <property type="match status" value="1"/>
</dbReference>
<dbReference type="Pfam" id="PF01425">
    <property type="entry name" value="Amidase"/>
    <property type="match status" value="1"/>
</dbReference>
<dbReference type="PROSITE" id="PS00571">
    <property type="entry name" value="AMIDASES"/>
    <property type="match status" value="1"/>
</dbReference>
<dbReference type="InterPro" id="IPR000120">
    <property type="entry name" value="Amidase"/>
</dbReference>
<evidence type="ECO:0000313" key="3">
    <source>
        <dbReference type="EMBL" id="GAA4328969.1"/>
    </source>
</evidence>
<evidence type="ECO:0000256" key="1">
    <source>
        <dbReference type="SAM" id="MobiDB-lite"/>
    </source>
</evidence>
<accession>A0ABP8GSI9</accession>
<dbReference type="EMBL" id="BAABFO010000006">
    <property type="protein sequence ID" value="GAA4328969.1"/>
    <property type="molecule type" value="Genomic_DNA"/>
</dbReference>
<name>A0ABP8GSI9_9BURK</name>
<evidence type="ECO:0000259" key="2">
    <source>
        <dbReference type="Pfam" id="PF01425"/>
    </source>
</evidence>
<dbReference type="RefSeq" id="WP_345247976.1">
    <property type="nucleotide sequence ID" value="NZ_BAABFO010000006.1"/>
</dbReference>
<reference evidence="4" key="1">
    <citation type="journal article" date="2019" name="Int. J. Syst. Evol. Microbiol.">
        <title>The Global Catalogue of Microorganisms (GCM) 10K type strain sequencing project: providing services to taxonomists for standard genome sequencing and annotation.</title>
        <authorList>
            <consortium name="The Broad Institute Genomics Platform"/>
            <consortium name="The Broad Institute Genome Sequencing Center for Infectious Disease"/>
            <person name="Wu L."/>
            <person name="Ma J."/>
        </authorList>
    </citation>
    <scope>NUCLEOTIDE SEQUENCE [LARGE SCALE GENOMIC DNA]</scope>
    <source>
        <strain evidence="4">JCM 17666</strain>
    </source>
</reference>
<dbReference type="Gene3D" id="3.90.1300.10">
    <property type="entry name" value="Amidase signature (AS) domain"/>
    <property type="match status" value="1"/>
</dbReference>
<dbReference type="InterPro" id="IPR036928">
    <property type="entry name" value="AS_sf"/>
</dbReference>
<protein>
    <submittedName>
        <fullName evidence="3">Amidase</fullName>
    </submittedName>
</protein>
<dbReference type="PANTHER" id="PTHR11895:SF176">
    <property type="entry name" value="AMIDASE AMID-RELATED"/>
    <property type="match status" value="1"/>
</dbReference>
<dbReference type="Proteomes" id="UP001501671">
    <property type="component" value="Unassembled WGS sequence"/>
</dbReference>
<dbReference type="InterPro" id="IPR023631">
    <property type="entry name" value="Amidase_dom"/>
</dbReference>
<dbReference type="InterPro" id="IPR020556">
    <property type="entry name" value="Amidase_CS"/>
</dbReference>
<keyword evidence="4" id="KW-1185">Reference proteome</keyword>
<feature type="domain" description="Amidase" evidence="2">
    <location>
        <begin position="36"/>
        <end position="440"/>
    </location>
</feature>
<feature type="region of interest" description="Disordered" evidence="1">
    <location>
        <begin position="467"/>
        <end position="486"/>
    </location>
</feature>
<sequence length="486" mass="50256">MTNPAAPLASPKSACLPQLYELSRALREGALSCVDLAAACLARIRDDDGRLGAFVEVYADGALAAAEQADRLLRAGTWLGPLHGMPVAVKDAIEVEGRPTTFGLSARSGRRASRSAAVVERLQAAGAIILGKTHLVQFALGAWGANEQMGTPRNPWDERTHRVPGGSSSGSAVAVAAGMAPLALGTDTGGSVRVPAAFCGITGFKPEACGIDRRGVLPLSRTLDSVGLFARSAIDAAAAYDAVRADAGRALPQLAQARDLQGVRLGRLGEADLQGVAGPVREAYEAALEAMRRDGARIVAAAWPGGFAEAADVTSTIMLAEGAAEHGRLAADAGQPIDEPVRRRLLAGARIPATAYIDALRARERWQATYRAAAAAAFDAVVTPATPATAVALDGADHLDPPIRFTRMLNLLDVCGIALPCGFDDQGLPIGIQIAAGSGGADLLLAIAHRYQALTDWHLRLPPDGAAPASPYPSPGATGRPWTPFP</sequence>
<comment type="caution">
    <text evidence="3">The sequence shown here is derived from an EMBL/GenBank/DDBJ whole genome shotgun (WGS) entry which is preliminary data.</text>
</comment>
<gene>
    <name evidence="3" type="ORF">GCM10023144_15300</name>
</gene>
<proteinExistence type="predicted"/>
<organism evidence="3 4">
    <name type="scientific">Pigmentiphaga soli</name>
    <dbReference type="NCBI Taxonomy" id="1007095"/>
    <lineage>
        <taxon>Bacteria</taxon>
        <taxon>Pseudomonadati</taxon>
        <taxon>Pseudomonadota</taxon>
        <taxon>Betaproteobacteria</taxon>
        <taxon>Burkholderiales</taxon>
        <taxon>Alcaligenaceae</taxon>
        <taxon>Pigmentiphaga</taxon>
    </lineage>
</organism>
<dbReference type="PANTHER" id="PTHR11895">
    <property type="entry name" value="TRANSAMIDASE"/>
    <property type="match status" value="1"/>
</dbReference>
<evidence type="ECO:0000313" key="4">
    <source>
        <dbReference type="Proteomes" id="UP001501671"/>
    </source>
</evidence>